<protein>
    <recommendedName>
        <fullName evidence="3">YubB ferredoxin-like domain-containing protein</fullName>
    </recommendedName>
</protein>
<dbReference type="EMBL" id="JBAPLV010000048">
    <property type="protein sequence ID" value="MEI4281370.1"/>
    <property type="molecule type" value="Genomic_DNA"/>
</dbReference>
<sequence>MANNALSTVTVWSPDPAALGRVQAQVAPRGASRRAPASAFSLEAVVPSGMDPAAWDRQRAVELWGTARPETDATLEEVGPDRLVYRLATAYAPPYAALQALTAAHPDVVVHAVTTCESEYASTAWFVRGTVVGEEERELDLTDEQWEEWDGEWDLPASWSFDAARARDLGE</sequence>
<proteinExistence type="predicted"/>
<accession>A0ABU8EFE5</accession>
<dbReference type="RefSeq" id="WP_336393059.1">
    <property type="nucleotide sequence ID" value="NZ_JBAPLV010000048.1"/>
</dbReference>
<organism evidence="1 2">
    <name type="scientific">Klenkia terrae</name>
    <dbReference type="NCBI Taxonomy" id="1052259"/>
    <lineage>
        <taxon>Bacteria</taxon>
        <taxon>Bacillati</taxon>
        <taxon>Actinomycetota</taxon>
        <taxon>Actinomycetes</taxon>
        <taxon>Geodermatophilales</taxon>
        <taxon>Geodermatophilaceae</taxon>
        <taxon>Klenkia</taxon>
    </lineage>
</organism>
<name>A0ABU8EFE5_9ACTN</name>
<comment type="caution">
    <text evidence="1">The sequence shown here is derived from an EMBL/GenBank/DDBJ whole genome shotgun (WGS) entry which is preliminary data.</text>
</comment>
<gene>
    <name evidence="1" type="ORF">UXQ13_23050</name>
</gene>
<evidence type="ECO:0008006" key="3">
    <source>
        <dbReference type="Google" id="ProtNLM"/>
    </source>
</evidence>
<evidence type="ECO:0000313" key="2">
    <source>
        <dbReference type="Proteomes" id="UP001373496"/>
    </source>
</evidence>
<reference evidence="1 2" key="1">
    <citation type="submission" date="2024-03" db="EMBL/GenBank/DDBJ databases">
        <title>Draft genome sequence of Klenkia terrae.</title>
        <authorList>
            <person name="Duangmal K."/>
            <person name="Chantavorakit T."/>
        </authorList>
    </citation>
    <scope>NUCLEOTIDE SEQUENCE [LARGE SCALE GENOMIC DNA]</scope>
    <source>
        <strain evidence="1 2">JCM 17786</strain>
    </source>
</reference>
<evidence type="ECO:0000313" key="1">
    <source>
        <dbReference type="EMBL" id="MEI4281370.1"/>
    </source>
</evidence>
<keyword evidence="2" id="KW-1185">Reference proteome</keyword>
<dbReference type="Proteomes" id="UP001373496">
    <property type="component" value="Unassembled WGS sequence"/>
</dbReference>